<dbReference type="GO" id="GO:0016787">
    <property type="term" value="F:hydrolase activity"/>
    <property type="evidence" value="ECO:0007669"/>
    <property type="project" value="UniProtKB-KW"/>
</dbReference>
<dbReference type="InterPro" id="IPR005835">
    <property type="entry name" value="NTP_transferase_dom"/>
</dbReference>
<dbReference type="Gene3D" id="3.40.50.1000">
    <property type="entry name" value="HAD superfamily/HAD-like"/>
    <property type="match status" value="1"/>
</dbReference>
<accession>A0ABV1AYY8</accession>
<dbReference type="InterPro" id="IPR029044">
    <property type="entry name" value="Nucleotide-diphossugar_trans"/>
</dbReference>
<dbReference type="InterPro" id="IPR006549">
    <property type="entry name" value="HAD-SF_hydro_IIIA"/>
</dbReference>
<dbReference type="NCBIfam" id="TIGR01662">
    <property type="entry name" value="HAD-SF-IIIA"/>
    <property type="match status" value="1"/>
</dbReference>
<sequence length="438" mass="48373">MKAVIMAGGRGTRIAALSKDLPKPMLPIDGRPILEWELESLREQGFTEVLITVGYLAPAIMDYFGDGSGCSPQTGKPFGIHIEYFVETEPLGNAGALFRIRDKLDKDFLLLNGDVMFDIDLRRFAAFHKAHCGLATLFTHPNGHPYDSGLIIADGDQRVTQWLTKEDARPQYYRNRVNAGLHILNPELLQGEIPVGKVDLDRQILKPLAGTGKLVCYDSPEYVKDMGTPERYAAVCADVHSGRAAARNLCRKQKAVFLDRDGTINRYVGFLREPDAFELLPGSAQAIRKINELGWLAIVVTNQPVIARGEVTEAQLEAIHCKMETLLGKEGAWLDAIYYCPHHPDKGFPGERAELKIHCSCRKPAPGMLMEAARRFNIDLASSWIVGDGSRDIQAGKNAGCKTALLCADVVPPKLEQDWTATSLYNFVGQVLCGKKEL</sequence>
<gene>
    <name evidence="9" type="ORF">WMO44_11450</name>
</gene>
<keyword evidence="5 9" id="KW-0378">Hydrolase</keyword>
<dbReference type="Gene3D" id="3.90.550.10">
    <property type="entry name" value="Spore Coat Polysaccharide Biosynthesis Protein SpsA, Chain A"/>
    <property type="match status" value="1"/>
</dbReference>
<dbReference type="InterPro" id="IPR006543">
    <property type="entry name" value="Histidinol-phos"/>
</dbReference>
<dbReference type="PANTHER" id="PTHR42891:SF1">
    <property type="entry name" value="D-GLYCERO-BETA-D-MANNO-HEPTOSE-1,7-BISPHOSPHATE 7-PHOSPHATASE"/>
    <property type="match status" value="1"/>
</dbReference>
<evidence type="ECO:0000256" key="2">
    <source>
        <dbReference type="ARBA" id="ARBA00005628"/>
    </source>
</evidence>
<dbReference type="Pfam" id="PF00483">
    <property type="entry name" value="NTP_transferase"/>
    <property type="match status" value="1"/>
</dbReference>
<evidence type="ECO:0000259" key="8">
    <source>
        <dbReference type="Pfam" id="PF00483"/>
    </source>
</evidence>
<evidence type="ECO:0000256" key="7">
    <source>
        <dbReference type="ARBA" id="ARBA00031828"/>
    </source>
</evidence>
<dbReference type="Proteomes" id="UP001457197">
    <property type="component" value="Unassembled WGS sequence"/>
</dbReference>
<dbReference type="PANTHER" id="PTHR42891">
    <property type="entry name" value="D-GLYCERO-BETA-D-MANNO-HEPTOSE-1,7-BISPHOSPHATE 7-PHOSPHATASE"/>
    <property type="match status" value="1"/>
</dbReference>
<dbReference type="InterPro" id="IPR036412">
    <property type="entry name" value="HAD-like_sf"/>
</dbReference>
<dbReference type="SUPFAM" id="SSF53448">
    <property type="entry name" value="Nucleotide-diphospho-sugar transferases"/>
    <property type="match status" value="1"/>
</dbReference>
<evidence type="ECO:0000256" key="4">
    <source>
        <dbReference type="ARBA" id="ARBA00022723"/>
    </source>
</evidence>
<comment type="subcellular location">
    <subcellularLocation>
        <location evidence="1">Cytoplasm</location>
    </subcellularLocation>
</comment>
<evidence type="ECO:0000256" key="6">
    <source>
        <dbReference type="ARBA" id="ARBA00023277"/>
    </source>
</evidence>
<proteinExistence type="inferred from homology"/>
<comment type="similarity">
    <text evidence="2">Belongs to the GmhB family.</text>
</comment>
<keyword evidence="6" id="KW-0119">Carbohydrate metabolism</keyword>
<evidence type="ECO:0000313" key="10">
    <source>
        <dbReference type="Proteomes" id="UP001457197"/>
    </source>
</evidence>
<dbReference type="CDD" id="cd07503">
    <property type="entry name" value="HAD_HisB-N"/>
    <property type="match status" value="1"/>
</dbReference>
<dbReference type="RefSeq" id="WP_349152650.1">
    <property type="nucleotide sequence ID" value="NZ_JBBMEO010000023.1"/>
</dbReference>
<dbReference type="SUPFAM" id="SSF56784">
    <property type="entry name" value="HAD-like"/>
    <property type="match status" value="1"/>
</dbReference>
<reference evidence="9 10" key="1">
    <citation type="submission" date="2024-03" db="EMBL/GenBank/DDBJ databases">
        <title>Human intestinal bacterial collection.</title>
        <authorList>
            <person name="Pauvert C."/>
            <person name="Hitch T.C.A."/>
            <person name="Clavel T."/>
        </authorList>
    </citation>
    <scope>NUCLEOTIDE SEQUENCE [LARGE SCALE GENOMIC DNA]</scope>
    <source>
        <strain evidence="9 10">CLA-AA-H175</strain>
    </source>
</reference>
<keyword evidence="4" id="KW-0479">Metal-binding</keyword>
<keyword evidence="3" id="KW-0963">Cytoplasm</keyword>
<evidence type="ECO:0000256" key="5">
    <source>
        <dbReference type="ARBA" id="ARBA00022801"/>
    </source>
</evidence>
<dbReference type="InterPro" id="IPR004446">
    <property type="entry name" value="Heptose_bisP_phosphatase"/>
</dbReference>
<dbReference type="NCBIfam" id="TIGR01656">
    <property type="entry name" value="Histidinol-ppas"/>
    <property type="match status" value="1"/>
</dbReference>
<evidence type="ECO:0000256" key="3">
    <source>
        <dbReference type="ARBA" id="ARBA00022490"/>
    </source>
</evidence>
<comment type="caution">
    <text evidence="9">The sequence shown here is derived from an EMBL/GenBank/DDBJ whole genome shotgun (WGS) entry which is preliminary data.</text>
</comment>
<protein>
    <recommendedName>
        <fullName evidence="7">D,D-heptose 1,7-bisphosphate phosphatase</fullName>
    </recommendedName>
</protein>
<dbReference type="CDD" id="cd04181">
    <property type="entry name" value="NTP_transferase"/>
    <property type="match status" value="1"/>
</dbReference>
<dbReference type="EMBL" id="JBBMEO010000023">
    <property type="protein sequence ID" value="MEQ2362748.1"/>
    <property type="molecule type" value="Genomic_DNA"/>
</dbReference>
<dbReference type="InterPro" id="IPR023214">
    <property type="entry name" value="HAD_sf"/>
</dbReference>
<keyword evidence="10" id="KW-1185">Reference proteome</keyword>
<evidence type="ECO:0000256" key="1">
    <source>
        <dbReference type="ARBA" id="ARBA00004496"/>
    </source>
</evidence>
<evidence type="ECO:0000313" key="9">
    <source>
        <dbReference type="EMBL" id="MEQ2362748.1"/>
    </source>
</evidence>
<feature type="domain" description="Nucleotidyl transferase" evidence="8">
    <location>
        <begin position="2"/>
        <end position="193"/>
    </location>
</feature>
<dbReference type="Pfam" id="PF13242">
    <property type="entry name" value="Hydrolase_like"/>
    <property type="match status" value="1"/>
</dbReference>
<organism evidence="9 10">
    <name type="scientific">Faecalibacterium tardum</name>
    <dbReference type="NCBI Taxonomy" id="3133156"/>
    <lineage>
        <taxon>Bacteria</taxon>
        <taxon>Bacillati</taxon>
        <taxon>Bacillota</taxon>
        <taxon>Clostridia</taxon>
        <taxon>Eubacteriales</taxon>
        <taxon>Oscillospiraceae</taxon>
        <taxon>Faecalibacterium</taxon>
    </lineage>
</organism>
<name>A0ABV1AYY8_9FIRM</name>